<evidence type="ECO:0000259" key="1">
    <source>
        <dbReference type="Pfam" id="PF13472"/>
    </source>
</evidence>
<dbReference type="Gene3D" id="3.40.50.1110">
    <property type="entry name" value="SGNH hydrolase"/>
    <property type="match status" value="1"/>
</dbReference>
<dbReference type="PANTHER" id="PTHR37981:SF1">
    <property type="entry name" value="SGNH HYDROLASE-TYPE ESTERASE DOMAIN-CONTAINING PROTEIN"/>
    <property type="match status" value="1"/>
</dbReference>
<name>A0A022WFR6_TRIRU</name>
<evidence type="ECO:0000313" key="2">
    <source>
        <dbReference type="EMBL" id="EZF57129.1"/>
    </source>
</evidence>
<dbReference type="OrthoDB" id="1896086at2759"/>
<dbReference type="InterPro" id="IPR013830">
    <property type="entry name" value="SGNH_hydro"/>
</dbReference>
<accession>A0A022WFR6</accession>
<dbReference type="Pfam" id="PF18647">
    <property type="entry name" value="Fungal_lectin_2"/>
    <property type="match status" value="1"/>
</dbReference>
<dbReference type="EMBL" id="KK207697">
    <property type="protein sequence ID" value="EZF57129.1"/>
    <property type="molecule type" value="Genomic_DNA"/>
</dbReference>
<dbReference type="GO" id="GO:0006629">
    <property type="term" value="P:lipid metabolic process"/>
    <property type="evidence" value="ECO:0007669"/>
    <property type="project" value="TreeGrafter"/>
</dbReference>
<organism evidence="2">
    <name type="scientific">Trichophyton rubrum CBS 288.86</name>
    <dbReference type="NCBI Taxonomy" id="1215330"/>
    <lineage>
        <taxon>Eukaryota</taxon>
        <taxon>Fungi</taxon>
        <taxon>Dikarya</taxon>
        <taxon>Ascomycota</taxon>
        <taxon>Pezizomycotina</taxon>
        <taxon>Eurotiomycetes</taxon>
        <taxon>Eurotiomycetidae</taxon>
        <taxon>Onygenales</taxon>
        <taxon>Arthrodermataceae</taxon>
        <taxon>Trichophyton</taxon>
    </lineage>
</organism>
<dbReference type="PANTHER" id="PTHR37981">
    <property type="entry name" value="LIPASE 2"/>
    <property type="match status" value="1"/>
</dbReference>
<dbReference type="HOGENOM" id="CLU_032618_0_0_1"/>
<gene>
    <name evidence="2" type="ORF">H103_00541</name>
</gene>
<reference evidence="2" key="1">
    <citation type="submission" date="2014-02" db="EMBL/GenBank/DDBJ databases">
        <title>The Genome Sequence of Trichophyton rubrum (morphotype fischeri) CBS 288.86.</title>
        <authorList>
            <consortium name="The Broad Institute Genomics Platform"/>
            <person name="Cuomo C.A."/>
            <person name="White T.C."/>
            <person name="Graser Y."/>
            <person name="Martinez-Rossi N."/>
            <person name="Heitman J."/>
            <person name="Young S.K."/>
            <person name="Zeng Q."/>
            <person name="Gargeya S."/>
            <person name="Abouelleil A."/>
            <person name="Alvarado L."/>
            <person name="Chapman S.B."/>
            <person name="Gainer-Dewar J."/>
            <person name="Goldberg J."/>
            <person name="Griggs A."/>
            <person name="Gujja S."/>
            <person name="Hansen M."/>
            <person name="Howarth C."/>
            <person name="Imamovic A."/>
            <person name="Larimer J."/>
            <person name="Martinez D."/>
            <person name="Murphy C."/>
            <person name="Pearson M.D."/>
            <person name="Persinoti G."/>
            <person name="Poon T."/>
            <person name="Priest M."/>
            <person name="Roberts A.D."/>
            <person name="Saif S."/>
            <person name="Shea T.D."/>
            <person name="Sykes S.N."/>
            <person name="Wortman J."/>
            <person name="Nusbaum C."/>
            <person name="Birren B."/>
        </authorList>
    </citation>
    <scope>NUCLEOTIDE SEQUENCE [LARGE SCALE GENOMIC DNA]</scope>
    <source>
        <strain evidence="2">CBS 288.86</strain>
    </source>
</reference>
<feature type="domain" description="SGNH hydrolase-type esterase" evidence="1">
    <location>
        <begin position="55"/>
        <end position="211"/>
    </location>
</feature>
<dbReference type="GO" id="GO:0016788">
    <property type="term" value="F:hydrolase activity, acting on ester bonds"/>
    <property type="evidence" value="ECO:0007669"/>
    <property type="project" value="InterPro"/>
</dbReference>
<dbReference type="CDD" id="cd01823">
    <property type="entry name" value="SEST_like"/>
    <property type="match status" value="1"/>
</dbReference>
<dbReference type="Pfam" id="PF13472">
    <property type="entry name" value="Lipase_GDSL_2"/>
    <property type="match status" value="1"/>
</dbReference>
<dbReference type="AlphaFoldDB" id="A0A022WFR6"/>
<sequence>MDKVALANITITSIVNGFAIKSHSYDRTVIEPKSPLSSRSIKDAADFGWVKRWVAIGDSFTAGIGAGRPYSQSKSDRSCSRYDLAYPAVLNRLFGSVVQDSQYIACSGDRSVQIYEQAKALKGDLNLVVLTAGGNDLCLSQAVLEKAQTNIDTILKRNLKSTLKALNGKMKKDGIVPSPLTIERRKKFRTLVQHINKATQEVVEEISKDPGIGYSIATSDWDPWLIRVSRQFCQPGSMGYYPDPKTKELQFFKPDTHKRSFLEYLITKREEPDANEIERRQRLLTPRAARETAALTGRLDLDYQIGVEDSSTQMKRVHETISAFTLETIVYLRSKQLGLLQGFCSAKSEFKYWQKEGRKAYANPERMNENYKSFCDGIKALDNTINWSKSQTFLEGTPNEQTFHLRLSNDAREYVKEDCLFSFNRIINGRDGNDANNPMNWKFGGRWRENRPWPPIKKPHGSCEGWYKAVYSDYKLHGAGWSTYDSGRQTILPSIKGCLGLGVTAFKFKYFDEPDKDGMEWELKFHTPIWVRARCFGNNEVAFSSGSFTNGCVGND</sequence>
<dbReference type="Proteomes" id="UP000023758">
    <property type="component" value="Unassembled WGS sequence"/>
</dbReference>
<dbReference type="InterPro" id="IPR036514">
    <property type="entry name" value="SGNH_hydro_sf"/>
</dbReference>
<protein>
    <recommendedName>
        <fullName evidence="1">SGNH hydrolase-type esterase domain-containing protein</fullName>
    </recommendedName>
</protein>
<dbReference type="InterPro" id="IPR037460">
    <property type="entry name" value="SEST-like"/>
</dbReference>
<dbReference type="SUPFAM" id="SSF52266">
    <property type="entry name" value="SGNH hydrolase"/>
    <property type="match status" value="1"/>
</dbReference>
<proteinExistence type="predicted"/>